<dbReference type="PROSITE" id="PS50110">
    <property type="entry name" value="RESPONSE_REGULATORY"/>
    <property type="match status" value="1"/>
</dbReference>
<evidence type="ECO:0000256" key="4">
    <source>
        <dbReference type="ARBA" id="ARBA00022475"/>
    </source>
</evidence>
<feature type="transmembrane region" description="Helical" evidence="10">
    <location>
        <begin position="298"/>
        <end position="317"/>
    </location>
</feature>
<evidence type="ECO:0000259" key="12">
    <source>
        <dbReference type="PROSITE" id="PS50110"/>
    </source>
</evidence>
<feature type="transmembrane region" description="Helical" evidence="10">
    <location>
        <begin position="218"/>
        <end position="236"/>
    </location>
</feature>
<dbReference type="Pfam" id="PF13426">
    <property type="entry name" value="PAS_9"/>
    <property type="match status" value="1"/>
</dbReference>
<dbReference type="InterPro" id="IPR007895">
    <property type="entry name" value="MASE1"/>
</dbReference>
<dbReference type="InterPro" id="IPR000014">
    <property type="entry name" value="PAS"/>
</dbReference>
<evidence type="ECO:0000256" key="6">
    <source>
        <dbReference type="ARBA" id="ARBA00022692"/>
    </source>
</evidence>
<dbReference type="Proteomes" id="UP000325255">
    <property type="component" value="Unassembled WGS sequence"/>
</dbReference>
<comment type="subcellular location">
    <subcellularLocation>
        <location evidence="2">Cell membrane</location>
        <topology evidence="2">Multi-pass membrane protein</topology>
    </subcellularLocation>
</comment>
<dbReference type="PROSITE" id="PS50113">
    <property type="entry name" value="PAC"/>
    <property type="match status" value="1"/>
</dbReference>
<evidence type="ECO:0000256" key="1">
    <source>
        <dbReference type="ARBA" id="ARBA00000085"/>
    </source>
</evidence>
<feature type="domain" description="PAC" evidence="14">
    <location>
        <begin position="549"/>
        <end position="603"/>
    </location>
</feature>
<dbReference type="AlphaFoldDB" id="A0A5M6ILK6"/>
<evidence type="ECO:0000256" key="7">
    <source>
        <dbReference type="ARBA" id="ARBA00022989"/>
    </source>
</evidence>
<dbReference type="InterPro" id="IPR013656">
    <property type="entry name" value="PAS_4"/>
</dbReference>
<keyword evidence="4" id="KW-1003">Cell membrane</keyword>
<dbReference type="EMBL" id="VWPK01000058">
    <property type="protein sequence ID" value="KAA5609153.1"/>
    <property type="molecule type" value="Genomic_DNA"/>
</dbReference>
<evidence type="ECO:0000313" key="16">
    <source>
        <dbReference type="Proteomes" id="UP000325255"/>
    </source>
</evidence>
<comment type="catalytic activity">
    <reaction evidence="1">
        <text>ATP + protein L-histidine = ADP + protein N-phospho-L-histidine.</text>
        <dbReference type="EC" id="2.7.13.3"/>
    </reaction>
</comment>
<protein>
    <recommendedName>
        <fullName evidence="3">histidine kinase</fullName>
        <ecNumber evidence="3">2.7.13.3</ecNumber>
    </recommendedName>
</protein>
<dbReference type="SMART" id="SM00448">
    <property type="entry name" value="REC"/>
    <property type="match status" value="1"/>
</dbReference>
<dbReference type="SUPFAM" id="SSF47384">
    <property type="entry name" value="Homodimeric domain of signal transducing histidine kinase"/>
    <property type="match status" value="1"/>
</dbReference>
<dbReference type="Pfam" id="PF02518">
    <property type="entry name" value="HATPase_c"/>
    <property type="match status" value="1"/>
</dbReference>
<dbReference type="PANTHER" id="PTHR43065:SF42">
    <property type="entry name" value="TWO-COMPONENT SENSOR PPRA"/>
    <property type="match status" value="1"/>
</dbReference>
<dbReference type="GO" id="GO:0005886">
    <property type="term" value="C:plasma membrane"/>
    <property type="evidence" value="ECO:0007669"/>
    <property type="project" value="UniProtKB-SubCell"/>
</dbReference>
<dbReference type="SUPFAM" id="SSF55874">
    <property type="entry name" value="ATPase domain of HSP90 chaperone/DNA topoisomerase II/histidine kinase"/>
    <property type="match status" value="1"/>
</dbReference>
<dbReference type="InterPro" id="IPR036097">
    <property type="entry name" value="HisK_dim/P_sf"/>
</dbReference>
<reference evidence="15 16" key="1">
    <citation type="submission" date="2019-09" db="EMBL/GenBank/DDBJ databases">
        <title>Genome sequence of Rhodovastum atsumiense, a diverse member of the Acetobacteraceae family of non-sulfur purple photosynthetic bacteria.</title>
        <authorList>
            <person name="Meyer T."/>
            <person name="Kyndt J."/>
        </authorList>
    </citation>
    <scope>NUCLEOTIDE SEQUENCE [LARGE SCALE GENOMIC DNA]</scope>
    <source>
        <strain evidence="15 16">DSM 21279</strain>
    </source>
</reference>
<feature type="transmembrane region" description="Helical" evidence="10">
    <location>
        <begin position="174"/>
        <end position="197"/>
    </location>
</feature>
<feature type="domain" description="Response regulatory" evidence="12">
    <location>
        <begin position="883"/>
        <end position="1000"/>
    </location>
</feature>
<evidence type="ECO:0000256" key="3">
    <source>
        <dbReference type="ARBA" id="ARBA00012438"/>
    </source>
</evidence>
<feature type="domain" description="Histidine kinase" evidence="11">
    <location>
        <begin position="641"/>
        <end position="863"/>
    </location>
</feature>
<dbReference type="PRINTS" id="PR00344">
    <property type="entry name" value="BCTRLSENSOR"/>
</dbReference>
<dbReference type="InterPro" id="IPR005467">
    <property type="entry name" value="His_kinase_dom"/>
</dbReference>
<dbReference type="CDD" id="cd00130">
    <property type="entry name" value="PAS"/>
    <property type="match status" value="2"/>
</dbReference>
<dbReference type="InterPro" id="IPR004358">
    <property type="entry name" value="Sig_transdc_His_kin-like_C"/>
</dbReference>
<dbReference type="Gene3D" id="3.30.450.20">
    <property type="entry name" value="PAS domain"/>
    <property type="match status" value="2"/>
</dbReference>
<dbReference type="PROSITE" id="PS50109">
    <property type="entry name" value="HIS_KIN"/>
    <property type="match status" value="1"/>
</dbReference>
<sequence length="1008" mass="105283">MAVSNAAPSSPRTGPAAGIILCFGLLYLGAALLGHALTLPLSHVASFWPAAGLYLAALLLAPPSRWPAIIAAGTAANLVSDTLVLGRPVGLVLGFALANGLEALFGAWLVRRVLRHGEASEGTGNITAISPGSLRTVAIIGGAALTAPILGATIGATDMTLMEGPAAFARVWKVWWAADVVGVAVAAPLALASVAILRDIRADPRRAAARAVSARGREGAAALLLVTAAAAGVFWTSVSPGQPIAFLALPPLLWPALRLGAGATALACALLALIAASGSAAGHGPFAVPTLAPMLQPVLLQLFLYVATVTAQALAVAEAERRRATAALGALNLGLTAQVTERGTALAMREAELSGLFAASPVGITRADLDGRIHEANDAFLRIVGLSHATLSAEPLRWDALTAPEYRAADRAAIAEAMASPDGRCRPFEKEYIRPDGSRVPVLVSFALIDRGSGLCAAFIVDLSEQRRAEATARRALDELQMVYATAPVGLCVLDRDLRWVRINAHLAEINGAPAEAHIGRRIGEILPDLAEAGEALGRRVLDSGEPVLNVEITGETPARPGVRRIWMEDWLPLRDAAGQVTGINVVAREVTEQRAAEAALAELNRHLEERVRTEVAAREEAQARAAHAERMQALGQLAGGIAHDFNNVLQAVQAGAGLIEHRVADPASVRRFARTVLNAAERGAAITRRLLAFARRGELRAEPIEPATLLDGMRDVLSHTLGSPVSVRVDIGPDLPALLADRGQLETVLVNFATNARDAMPEGGTLTLAAAVEQIPPRPLHPMGLKPGRYVRLSATDTGTGMDRATLARACEPFFTTKAQEHGTGLGLSMARGFAEQSGGALAVDSAPGRGTTVTLWLPAPERLHEATTPRSARPPPGAVRRVLIVDDEDTVRETLAAGLEDAGFDVLTAESGAEALALLEAEETVEVLVCDLAMPGMGGIALIRAAEACRPGLQAILLTGYMGEEAQMAVGGALSGTFSLLRKPVTIAQLADRIEMLFARAESRGR</sequence>
<dbReference type="CDD" id="cd00156">
    <property type="entry name" value="REC"/>
    <property type="match status" value="1"/>
</dbReference>
<dbReference type="InterPro" id="IPR003661">
    <property type="entry name" value="HisK_dim/P_dom"/>
</dbReference>
<keyword evidence="6 10" id="KW-0812">Transmembrane</keyword>
<comment type="caution">
    <text evidence="15">The sequence shown here is derived from an EMBL/GenBank/DDBJ whole genome shotgun (WGS) entry which is preliminary data.</text>
</comment>
<feature type="transmembrane region" description="Helical" evidence="10">
    <location>
        <begin position="91"/>
        <end position="111"/>
    </location>
</feature>
<evidence type="ECO:0000256" key="2">
    <source>
        <dbReference type="ARBA" id="ARBA00004651"/>
    </source>
</evidence>
<dbReference type="Pfam" id="PF00072">
    <property type="entry name" value="Response_reg"/>
    <property type="match status" value="1"/>
</dbReference>
<keyword evidence="8 10" id="KW-0472">Membrane</keyword>
<dbReference type="Pfam" id="PF05231">
    <property type="entry name" value="MASE1"/>
    <property type="match status" value="1"/>
</dbReference>
<dbReference type="InterPro" id="IPR035965">
    <property type="entry name" value="PAS-like_dom_sf"/>
</dbReference>
<organism evidence="15 16">
    <name type="scientific">Rhodovastum atsumiense</name>
    <dbReference type="NCBI Taxonomy" id="504468"/>
    <lineage>
        <taxon>Bacteria</taxon>
        <taxon>Pseudomonadati</taxon>
        <taxon>Pseudomonadota</taxon>
        <taxon>Alphaproteobacteria</taxon>
        <taxon>Acetobacterales</taxon>
        <taxon>Acetobacteraceae</taxon>
        <taxon>Rhodovastum</taxon>
    </lineage>
</organism>
<dbReference type="OrthoDB" id="9805722at2"/>
<dbReference type="InterPro" id="IPR001789">
    <property type="entry name" value="Sig_transdc_resp-reg_receiver"/>
</dbReference>
<dbReference type="InterPro" id="IPR036890">
    <property type="entry name" value="HATPase_C_sf"/>
</dbReference>
<evidence type="ECO:0000259" key="14">
    <source>
        <dbReference type="PROSITE" id="PS50113"/>
    </source>
</evidence>
<keyword evidence="5 9" id="KW-0597">Phosphoprotein</keyword>
<feature type="transmembrane region" description="Helical" evidence="10">
    <location>
        <begin position="132"/>
        <end position="154"/>
    </location>
</feature>
<feature type="transmembrane region" description="Helical" evidence="10">
    <location>
        <begin position="16"/>
        <end position="37"/>
    </location>
</feature>
<dbReference type="Gene3D" id="1.10.287.130">
    <property type="match status" value="1"/>
</dbReference>
<dbReference type="Gene3D" id="3.30.565.10">
    <property type="entry name" value="Histidine kinase-like ATPase, C-terminal domain"/>
    <property type="match status" value="1"/>
</dbReference>
<dbReference type="InterPro" id="IPR003594">
    <property type="entry name" value="HATPase_dom"/>
</dbReference>
<dbReference type="NCBIfam" id="TIGR00229">
    <property type="entry name" value="sensory_box"/>
    <property type="match status" value="2"/>
</dbReference>
<evidence type="ECO:0000256" key="5">
    <source>
        <dbReference type="ARBA" id="ARBA00022553"/>
    </source>
</evidence>
<dbReference type="InterPro" id="IPR011006">
    <property type="entry name" value="CheY-like_superfamily"/>
</dbReference>
<evidence type="ECO:0000259" key="13">
    <source>
        <dbReference type="PROSITE" id="PS50112"/>
    </source>
</evidence>
<evidence type="ECO:0000313" key="15">
    <source>
        <dbReference type="EMBL" id="KAA5609153.1"/>
    </source>
</evidence>
<evidence type="ECO:0000256" key="10">
    <source>
        <dbReference type="SAM" id="Phobius"/>
    </source>
</evidence>
<evidence type="ECO:0000259" key="11">
    <source>
        <dbReference type="PROSITE" id="PS50109"/>
    </source>
</evidence>
<dbReference type="EC" id="2.7.13.3" evidence="3"/>
<feature type="transmembrane region" description="Helical" evidence="10">
    <location>
        <begin position="43"/>
        <end position="61"/>
    </location>
</feature>
<dbReference type="Pfam" id="PF08448">
    <property type="entry name" value="PAS_4"/>
    <property type="match status" value="1"/>
</dbReference>
<dbReference type="SUPFAM" id="SSF52172">
    <property type="entry name" value="CheY-like"/>
    <property type="match status" value="1"/>
</dbReference>
<proteinExistence type="predicted"/>
<dbReference type="CDD" id="cd00082">
    <property type="entry name" value="HisKA"/>
    <property type="match status" value="1"/>
</dbReference>
<dbReference type="InterPro" id="IPR000700">
    <property type="entry name" value="PAS-assoc_C"/>
</dbReference>
<evidence type="ECO:0000256" key="9">
    <source>
        <dbReference type="PROSITE-ProRule" id="PRU00169"/>
    </source>
</evidence>
<feature type="domain" description="PAS" evidence="13">
    <location>
        <begin position="349"/>
        <end position="421"/>
    </location>
</feature>
<gene>
    <name evidence="15" type="ORF">F1189_25615</name>
</gene>
<dbReference type="SMART" id="SM00387">
    <property type="entry name" value="HATPase_c"/>
    <property type="match status" value="1"/>
</dbReference>
<keyword evidence="7 10" id="KW-1133">Transmembrane helix</keyword>
<dbReference type="PROSITE" id="PS50112">
    <property type="entry name" value="PAS"/>
    <property type="match status" value="1"/>
</dbReference>
<dbReference type="GO" id="GO:0000155">
    <property type="term" value="F:phosphorelay sensor kinase activity"/>
    <property type="evidence" value="ECO:0007669"/>
    <property type="project" value="InterPro"/>
</dbReference>
<evidence type="ECO:0000256" key="8">
    <source>
        <dbReference type="ARBA" id="ARBA00023136"/>
    </source>
</evidence>
<keyword evidence="16" id="KW-1185">Reference proteome</keyword>
<feature type="modified residue" description="4-aspartylphosphate" evidence="9">
    <location>
        <position position="933"/>
    </location>
</feature>
<dbReference type="Gene3D" id="3.40.50.2300">
    <property type="match status" value="1"/>
</dbReference>
<dbReference type="SMART" id="SM00388">
    <property type="entry name" value="HisKA"/>
    <property type="match status" value="1"/>
</dbReference>
<dbReference type="SMART" id="SM00091">
    <property type="entry name" value="PAS"/>
    <property type="match status" value="2"/>
</dbReference>
<dbReference type="RefSeq" id="WP_150044221.1">
    <property type="nucleotide sequence ID" value="NZ_OW485601.1"/>
</dbReference>
<dbReference type="PANTHER" id="PTHR43065">
    <property type="entry name" value="SENSOR HISTIDINE KINASE"/>
    <property type="match status" value="1"/>
</dbReference>
<accession>A0A5M6ILK6</accession>
<name>A0A5M6ILK6_9PROT</name>
<feature type="transmembrane region" description="Helical" evidence="10">
    <location>
        <begin position="256"/>
        <end position="277"/>
    </location>
</feature>
<dbReference type="SUPFAM" id="SSF55785">
    <property type="entry name" value="PYP-like sensor domain (PAS domain)"/>
    <property type="match status" value="2"/>
</dbReference>